<dbReference type="InterPro" id="IPR022742">
    <property type="entry name" value="Hydrolase_4"/>
</dbReference>
<dbReference type="PRINTS" id="PR00111">
    <property type="entry name" value="ABHYDROLASE"/>
</dbReference>
<organism evidence="3 4">
    <name type="scientific">Brevundimonas balnearis</name>
    <dbReference type="NCBI Taxonomy" id="1572858"/>
    <lineage>
        <taxon>Bacteria</taxon>
        <taxon>Pseudomonadati</taxon>
        <taxon>Pseudomonadota</taxon>
        <taxon>Alphaproteobacteria</taxon>
        <taxon>Caulobacterales</taxon>
        <taxon>Caulobacteraceae</taxon>
        <taxon>Brevundimonas</taxon>
    </lineage>
</organism>
<dbReference type="InterPro" id="IPR000073">
    <property type="entry name" value="AB_hydrolase_1"/>
</dbReference>
<evidence type="ECO:0000256" key="1">
    <source>
        <dbReference type="SAM" id="MobiDB-lite"/>
    </source>
</evidence>
<evidence type="ECO:0000313" key="3">
    <source>
        <dbReference type="EMBL" id="MFC0634567.1"/>
    </source>
</evidence>
<feature type="compositionally biased region" description="Pro residues" evidence="1">
    <location>
        <begin position="314"/>
        <end position="324"/>
    </location>
</feature>
<dbReference type="Proteomes" id="UP001589906">
    <property type="component" value="Unassembled WGS sequence"/>
</dbReference>
<protein>
    <submittedName>
        <fullName evidence="3">Alpha/beta fold hydrolase</fullName>
    </submittedName>
</protein>
<name>A0ABV6R6D2_9CAUL</name>
<dbReference type="Pfam" id="PF12146">
    <property type="entry name" value="Hydrolase_4"/>
    <property type="match status" value="1"/>
</dbReference>
<reference evidence="3 4" key="1">
    <citation type="submission" date="2024-09" db="EMBL/GenBank/DDBJ databases">
        <authorList>
            <person name="Sun Q."/>
            <person name="Mori K."/>
        </authorList>
    </citation>
    <scope>NUCLEOTIDE SEQUENCE [LARGE SCALE GENOMIC DNA]</scope>
    <source>
        <strain evidence="3 4">NCAIM B.02621</strain>
    </source>
</reference>
<dbReference type="InterPro" id="IPR029058">
    <property type="entry name" value="AB_hydrolase_fold"/>
</dbReference>
<keyword evidence="4" id="KW-1185">Reference proteome</keyword>
<dbReference type="RefSeq" id="WP_376836611.1">
    <property type="nucleotide sequence ID" value="NZ_JBHLSW010000007.1"/>
</dbReference>
<comment type="caution">
    <text evidence="3">The sequence shown here is derived from an EMBL/GenBank/DDBJ whole genome shotgun (WGS) entry which is preliminary data.</text>
</comment>
<feature type="domain" description="Serine aminopeptidase S33" evidence="2">
    <location>
        <begin position="59"/>
        <end position="296"/>
    </location>
</feature>
<dbReference type="GO" id="GO:0016787">
    <property type="term" value="F:hydrolase activity"/>
    <property type="evidence" value="ECO:0007669"/>
    <property type="project" value="UniProtKB-KW"/>
</dbReference>
<sequence>MNRRALLLAGAALAAGCAPRVQPRLTPPPGFAGPRLTEAAFVMEDGARLPLLRWLPETEPWAALVCVHGMNDHKMAFHLAGPWWAARGVAVYAYDQRGFGSAPGRGVWAGEDRMVEDLRQATRLVRAAHPEATIGVVGESMGGAVAISAFASERPPEADRLVLLAPGVWGWSSQPLLNRASLWVSARLMGSLALTPPDWAVRDILASDNIPELRRMGADPEMIFETRLDAIYGLVELMEQAARRLGEIRGPTLLAYGGRDQIIEAGPMRRALARAGAPANLRTAFYPDGHHLLVRDLGRARVLGDVLSFLRDPGLPPPSEPAPVLPALEGRAAPAA</sequence>
<dbReference type="SUPFAM" id="SSF53474">
    <property type="entry name" value="alpha/beta-Hydrolases"/>
    <property type="match status" value="1"/>
</dbReference>
<gene>
    <name evidence="3" type="ORF">ACFFGE_11865</name>
</gene>
<feature type="region of interest" description="Disordered" evidence="1">
    <location>
        <begin position="314"/>
        <end position="336"/>
    </location>
</feature>
<dbReference type="EMBL" id="JBHLSW010000007">
    <property type="protein sequence ID" value="MFC0634567.1"/>
    <property type="molecule type" value="Genomic_DNA"/>
</dbReference>
<evidence type="ECO:0000313" key="4">
    <source>
        <dbReference type="Proteomes" id="UP001589906"/>
    </source>
</evidence>
<dbReference type="PANTHER" id="PTHR11614">
    <property type="entry name" value="PHOSPHOLIPASE-RELATED"/>
    <property type="match status" value="1"/>
</dbReference>
<keyword evidence="3" id="KW-0378">Hydrolase</keyword>
<accession>A0ABV6R6D2</accession>
<dbReference type="Gene3D" id="3.40.50.1820">
    <property type="entry name" value="alpha/beta hydrolase"/>
    <property type="match status" value="1"/>
</dbReference>
<dbReference type="InterPro" id="IPR051044">
    <property type="entry name" value="MAG_DAG_Lipase"/>
</dbReference>
<proteinExistence type="predicted"/>
<evidence type="ECO:0000259" key="2">
    <source>
        <dbReference type="Pfam" id="PF12146"/>
    </source>
</evidence>
<dbReference type="PROSITE" id="PS51257">
    <property type="entry name" value="PROKAR_LIPOPROTEIN"/>
    <property type="match status" value="1"/>
</dbReference>